<comment type="subcellular location">
    <subcellularLocation>
        <location evidence="1 11">Cell membrane</location>
        <topology evidence="1 11">Multi-pass membrane protein</topology>
    </subcellularLocation>
</comment>
<evidence type="ECO:0000256" key="2">
    <source>
        <dbReference type="ARBA" id="ARBA00022475"/>
    </source>
</evidence>
<evidence type="ECO:0000256" key="11">
    <source>
        <dbReference type="HAMAP-Rule" id="MF_00454"/>
    </source>
</evidence>
<dbReference type="Proteomes" id="UP001180481">
    <property type="component" value="Chromosome"/>
</dbReference>
<evidence type="ECO:0000256" key="10">
    <source>
        <dbReference type="ARBA" id="ARBA00035585"/>
    </source>
</evidence>
<evidence type="ECO:0000256" key="5">
    <source>
        <dbReference type="ARBA" id="ARBA00022989"/>
    </source>
</evidence>
<dbReference type="InterPro" id="IPR003691">
    <property type="entry name" value="FluC"/>
</dbReference>
<comment type="function">
    <text evidence="11">Fluoride-specific ion channel. Important for reducing fluoride concentration in the cell, thus reducing its toxicity.</text>
</comment>
<keyword evidence="11" id="KW-0479">Metal-binding</keyword>
<dbReference type="HAMAP" id="MF_00454">
    <property type="entry name" value="FluC"/>
    <property type="match status" value="1"/>
</dbReference>
<keyword evidence="5 11" id="KW-1133">Transmembrane helix</keyword>
<evidence type="ECO:0000256" key="7">
    <source>
        <dbReference type="ARBA" id="ARBA00023136"/>
    </source>
</evidence>
<evidence type="ECO:0000256" key="8">
    <source>
        <dbReference type="ARBA" id="ARBA00023303"/>
    </source>
</evidence>
<dbReference type="RefSeq" id="WP_309531569.1">
    <property type="nucleotide sequence ID" value="NZ_CP133721.1"/>
</dbReference>
<accession>A0ABY9R8M4</accession>
<evidence type="ECO:0000313" key="12">
    <source>
        <dbReference type="EMBL" id="WMW77188.1"/>
    </source>
</evidence>
<feature type="binding site" evidence="11">
    <location>
        <position position="75"/>
    </location>
    <ligand>
        <name>Na(+)</name>
        <dbReference type="ChEBI" id="CHEBI:29101"/>
        <note>structural</note>
    </ligand>
</feature>
<evidence type="ECO:0000256" key="1">
    <source>
        <dbReference type="ARBA" id="ARBA00004651"/>
    </source>
</evidence>
<comment type="activity regulation">
    <text evidence="11">Na(+) is not transported, but it plays an essential structural role and its presence is essential for fluoride channel function.</text>
</comment>
<dbReference type="NCBIfam" id="TIGR00494">
    <property type="entry name" value="crcB"/>
    <property type="match status" value="1"/>
</dbReference>
<feature type="binding site" evidence="11">
    <location>
        <position position="78"/>
    </location>
    <ligand>
        <name>Na(+)</name>
        <dbReference type="ChEBI" id="CHEBI:29101"/>
        <note>structural</note>
    </ligand>
</feature>
<keyword evidence="6 11" id="KW-0406">Ion transport</keyword>
<gene>
    <name evidence="11 12" type="primary">crcB</name>
    <name evidence="11" type="synonym">fluC</name>
    <name evidence="12" type="ORF">RF683_06725</name>
</gene>
<comment type="catalytic activity">
    <reaction evidence="10">
        <text>fluoride(in) = fluoride(out)</text>
        <dbReference type="Rhea" id="RHEA:76159"/>
        <dbReference type="ChEBI" id="CHEBI:17051"/>
    </reaction>
    <physiologicalReaction direction="left-to-right" evidence="10">
        <dbReference type="Rhea" id="RHEA:76160"/>
    </physiologicalReaction>
</comment>
<dbReference type="Pfam" id="PF02537">
    <property type="entry name" value="CRCB"/>
    <property type="match status" value="1"/>
</dbReference>
<organism evidence="12 13">
    <name type="scientific">Flavobacterium nakdongensis</name>
    <dbReference type="NCBI Taxonomy" id="3073563"/>
    <lineage>
        <taxon>Bacteria</taxon>
        <taxon>Pseudomonadati</taxon>
        <taxon>Bacteroidota</taxon>
        <taxon>Flavobacteriia</taxon>
        <taxon>Flavobacteriales</taxon>
        <taxon>Flavobacteriaceae</taxon>
        <taxon>Flavobacterium</taxon>
    </lineage>
</organism>
<keyword evidence="2 11" id="KW-1003">Cell membrane</keyword>
<comment type="similarity">
    <text evidence="9 11">Belongs to the fluoride channel Fluc/FEX (TC 1.A.43) family.</text>
</comment>
<keyword evidence="11" id="KW-0813">Transport</keyword>
<evidence type="ECO:0000256" key="4">
    <source>
        <dbReference type="ARBA" id="ARBA00022692"/>
    </source>
</evidence>
<sequence>MRNVFFIFIGGGLGSTLRYAISYFFAKNQGNQFPWATFVANGLGCLVIGLLFGYFQKNNVQNDSLKLFLTVGFCGGFTTFSALSLENFQFIQNQHYNLATIYTTTSLVIGLLAVYAGFKLSN</sequence>
<feature type="transmembrane region" description="Helical" evidence="11">
    <location>
        <begin position="67"/>
        <end position="85"/>
    </location>
</feature>
<evidence type="ECO:0000256" key="3">
    <source>
        <dbReference type="ARBA" id="ARBA00022519"/>
    </source>
</evidence>
<reference evidence="12" key="1">
    <citation type="submission" date="2023-09" db="EMBL/GenBank/DDBJ databases">
        <title>Flavobacterium sp. 20NA77.7 isolated from freshwater.</title>
        <authorList>
            <person name="Le V."/>
            <person name="Ko S.-R."/>
            <person name="Ahn C.-Y."/>
            <person name="Oh H.-M."/>
        </authorList>
    </citation>
    <scope>NUCLEOTIDE SEQUENCE</scope>
    <source>
        <strain evidence="12">20NA77.7</strain>
    </source>
</reference>
<dbReference type="EMBL" id="CP133721">
    <property type="protein sequence ID" value="WMW77188.1"/>
    <property type="molecule type" value="Genomic_DNA"/>
</dbReference>
<proteinExistence type="inferred from homology"/>
<keyword evidence="7 11" id="KW-0472">Membrane</keyword>
<evidence type="ECO:0000313" key="13">
    <source>
        <dbReference type="Proteomes" id="UP001180481"/>
    </source>
</evidence>
<protein>
    <recommendedName>
        <fullName evidence="11">Fluoride-specific ion channel FluC</fullName>
    </recommendedName>
</protein>
<feature type="transmembrane region" description="Helical" evidence="11">
    <location>
        <begin position="97"/>
        <end position="118"/>
    </location>
</feature>
<keyword evidence="13" id="KW-1185">Reference proteome</keyword>
<dbReference type="PANTHER" id="PTHR28259:SF1">
    <property type="entry name" value="FLUORIDE EXPORT PROTEIN 1-RELATED"/>
    <property type="match status" value="1"/>
</dbReference>
<keyword evidence="4 11" id="KW-0812">Transmembrane</keyword>
<evidence type="ECO:0000256" key="6">
    <source>
        <dbReference type="ARBA" id="ARBA00023065"/>
    </source>
</evidence>
<name>A0ABY9R8M4_9FLAO</name>
<keyword evidence="11" id="KW-0915">Sodium</keyword>
<keyword evidence="8 11" id="KW-0407">Ion channel</keyword>
<evidence type="ECO:0000256" key="9">
    <source>
        <dbReference type="ARBA" id="ARBA00035120"/>
    </source>
</evidence>
<feature type="transmembrane region" description="Helical" evidence="11">
    <location>
        <begin position="36"/>
        <end position="55"/>
    </location>
</feature>
<keyword evidence="3" id="KW-0997">Cell inner membrane</keyword>
<dbReference type="PANTHER" id="PTHR28259">
    <property type="entry name" value="FLUORIDE EXPORT PROTEIN 1-RELATED"/>
    <property type="match status" value="1"/>
</dbReference>